<dbReference type="SUPFAM" id="SSF56176">
    <property type="entry name" value="FAD-binding/transporter-associated domain-like"/>
    <property type="match status" value="1"/>
</dbReference>
<dbReference type="AlphaFoldDB" id="A0A0F7DBY7"/>
<dbReference type="InterPro" id="IPR036318">
    <property type="entry name" value="FAD-bd_PCMH-like_sf"/>
</dbReference>
<gene>
    <name evidence="5" type="ORF">GAH_00754</name>
</gene>
<evidence type="ECO:0000256" key="2">
    <source>
        <dbReference type="ARBA" id="ARBA00022630"/>
    </source>
</evidence>
<dbReference type="KEGG" id="gah:GAH_00754"/>
<accession>A0A0F7DBY7</accession>
<dbReference type="SUPFAM" id="SSF55103">
    <property type="entry name" value="FAD-linked oxidases, C-terminal domain"/>
    <property type="match status" value="1"/>
</dbReference>
<dbReference type="GO" id="GO:0004458">
    <property type="term" value="F:D-lactate dehydrogenase (cytochrome) activity"/>
    <property type="evidence" value="ECO:0007669"/>
    <property type="project" value="TreeGrafter"/>
</dbReference>
<evidence type="ECO:0000259" key="4">
    <source>
        <dbReference type="PROSITE" id="PS51387"/>
    </source>
</evidence>
<dbReference type="HOGENOM" id="CLU_017779_9_2_2"/>
<dbReference type="RefSeq" id="WP_048094777.1">
    <property type="nucleotide sequence ID" value="NZ_CP011267.1"/>
</dbReference>
<keyword evidence="6" id="KW-1185">Reference proteome</keyword>
<dbReference type="PANTHER" id="PTHR11748:SF111">
    <property type="entry name" value="D-LACTATE DEHYDROGENASE, MITOCHONDRIAL-RELATED"/>
    <property type="match status" value="1"/>
</dbReference>
<dbReference type="EMBL" id="CP011267">
    <property type="protein sequence ID" value="AKG91911.1"/>
    <property type="molecule type" value="Genomic_DNA"/>
</dbReference>
<protein>
    <submittedName>
        <fullName evidence="5">D-lactate dehydrogenase (Cytochrome), CoB--CoM heterodisulfide reductase</fullName>
    </submittedName>
</protein>
<dbReference type="InterPro" id="IPR016166">
    <property type="entry name" value="FAD-bd_PCMH"/>
</dbReference>
<reference evidence="5 6" key="1">
    <citation type="submission" date="2015-04" db="EMBL/GenBank/DDBJ databases">
        <title>The complete genome sequence of the hyperthermophilic, obligate iron-reducing archaeon Geoglobus ahangari strain 234T.</title>
        <authorList>
            <person name="Manzella M.P."/>
            <person name="Holmes D.E."/>
            <person name="Rocheleau J.M."/>
            <person name="Chung A."/>
            <person name="Reguera G."/>
            <person name="Kashefi K."/>
        </authorList>
    </citation>
    <scope>NUCLEOTIDE SEQUENCE [LARGE SCALE GENOMIC DNA]</scope>
    <source>
        <strain evidence="5 6">234</strain>
    </source>
</reference>
<dbReference type="PROSITE" id="PS51387">
    <property type="entry name" value="FAD_PCMH"/>
    <property type="match status" value="1"/>
</dbReference>
<dbReference type="Proteomes" id="UP000034723">
    <property type="component" value="Chromosome"/>
</dbReference>
<evidence type="ECO:0000313" key="5">
    <source>
        <dbReference type="EMBL" id="AKG91911.1"/>
    </source>
</evidence>
<dbReference type="PANTHER" id="PTHR11748">
    <property type="entry name" value="D-LACTATE DEHYDROGENASE"/>
    <property type="match status" value="1"/>
</dbReference>
<name>A0A0F7DBY7_9EURY</name>
<evidence type="ECO:0000256" key="3">
    <source>
        <dbReference type="ARBA" id="ARBA00022827"/>
    </source>
</evidence>
<dbReference type="InterPro" id="IPR016164">
    <property type="entry name" value="FAD-linked_Oxase-like_C"/>
</dbReference>
<feature type="domain" description="FAD-binding PCMH-type" evidence="4">
    <location>
        <begin position="30"/>
        <end position="196"/>
    </location>
</feature>
<sequence length="410" mass="46406">MSSGIPFRDDPVQRFLYSHDISSPPIISRFFRLADGVFQPESEDQVLEILELARRERRPVIPRGAATSGYGGVIPVKGGYVVDFTRMDGFEVDEDRKVLIAEPGAVWWEVEERINRLGLSLRVYPTSAPSSTVGGWIAQGGYGVGSLRYGSIGDNVERLRVADFSGIRETEEVGYYVGMEGTTGIITRAWVRLKELEEMKYYAFHVSPEKAVKLVYSGDHYSALYLDKSYVEMKNRVFDHQIPEKDTLVIATSERLDGDDSLGEEIWESRFYPMKIKRLGPGIVPAEVVVGRDVLPEYLKGLSGTGMGSEVWFSRNECSVLSFLPQDERRFSYALAWRLSMKALKLAKRLGGRSYSSGLYLSKESRRLLENYEELLRFKREVDPHNLLNPGKVFPSGIIPWLMRVAEVFA</sequence>
<dbReference type="GO" id="GO:0008720">
    <property type="term" value="F:D-lactate dehydrogenase (NAD+) activity"/>
    <property type="evidence" value="ECO:0007669"/>
    <property type="project" value="TreeGrafter"/>
</dbReference>
<dbReference type="Pfam" id="PF01565">
    <property type="entry name" value="FAD_binding_4"/>
    <property type="match status" value="1"/>
</dbReference>
<dbReference type="GO" id="GO:1903457">
    <property type="term" value="P:lactate catabolic process"/>
    <property type="evidence" value="ECO:0007669"/>
    <property type="project" value="TreeGrafter"/>
</dbReference>
<organism evidence="5 6">
    <name type="scientific">Geoglobus ahangari</name>
    <dbReference type="NCBI Taxonomy" id="113653"/>
    <lineage>
        <taxon>Archaea</taxon>
        <taxon>Methanobacteriati</taxon>
        <taxon>Methanobacteriota</taxon>
        <taxon>Archaeoglobi</taxon>
        <taxon>Archaeoglobales</taxon>
        <taxon>Archaeoglobaceae</taxon>
        <taxon>Geoglobus</taxon>
    </lineage>
</organism>
<dbReference type="OrthoDB" id="26910at2157"/>
<dbReference type="InterPro" id="IPR016169">
    <property type="entry name" value="FAD-bd_PCMH_sub2"/>
</dbReference>
<keyword evidence="3" id="KW-0274">FAD</keyword>
<evidence type="ECO:0000256" key="1">
    <source>
        <dbReference type="ARBA" id="ARBA00008000"/>
    </source>
</evidence>
<dbReference type="GeneID" id="24803336"/>
<dbReference type="Gene3D" id="3.30.465.10">
    <property type="match status" value="1"/>
</dbReference>
<comment type="similarity">
    <text evidence="1">Belongs to the FAD-binding oxidoreductase/transferase type 4 family.</text>
</comment>
<dbReference type="GO" id="GO:0071949">
    <property type="term" value="F:FAD binding"/>
    <property type="evidence" value="ECO:0007669"/>
    <property type="project" value="InterPro"/>
</dbReference>
<proteinExistence type="inferred from homology"/>
<evidence type="ECO:0000313" key="6">
    <source>
        <dbReference type="Proteomes" id="UP000034723"/>
    </source>
</evidence>
<dbReference type="InParanoid" id="A0A0F7DBY7"/>
<dbReference type="PATRIC" id="fig|113653.22.peg.754"/>
<dbReference type="STRING" id="113653.GAH_00754"/>
<dbReference type="InterPro" id="IPR006094">
    <property type="entry name" value="Oxid_FAD_bind_N"/>
</dbReference>
<keyword evidence="2" id="KW-0285">Flavoprotein</keyword>